<keyword evidence="3" id="KW-1185">Reference proteome</keyword>
<dbReference type="PANTHER" id="PTHR30203">
    <property type="entry name" value="OUTER MEMBRANE CATION EFFLUX PROTEIN"/>
    <property type="match status" value="1"/>
</dbReference>
<evidence type="ECO:0000256" key="1">
    <source>
        <dbReference type="SAM" id="SignalP"/>
    </source>
</evidence>
<evidence type="ECO:0000313" key="3">
    <source>
        <dbReference type="Proteomes" id="UP001596379"/>
    </source>
</evidence>
<evidence type="ECO:0000313" key="2">
    <source>
        <dbReference type="EMBL" id="MFC7299657.1"/>
    </source>
</evidence>
<keyword evidence="1" id="KW-0732">Signal</keyword>
<proteinExistence type="predicted"/>
<dbReference type="Gene3D" id="1.20.1600.10">
    <property type="entry name" value="Outer membrane efflux proteins (OEP)"/>
    <property type="match status" value="1"/>
</dbReference>
<dbReference type="InterPro" id="IPR010131">
    <property type="entry name" value="MdtP/NodT-like"/>
</dbReference>
<dbReference type="PROSITE" id="PS51257">
    <property type="entry name" value="PROKAR_LIPOPROTEIN"/>
    <property type="match status" value="1"/>
</dbReference>
<dbReference type="SUPFAM" id="SSF56954">
    <property type="entry name" value="Outer membrane efflux proteins (OEP)"/>
    <property type="match status" value="1"/>
</dbReference>
<organism evidence="2 3">
    <name type="scientific">Herminiimonas aquatilis</name>
    <dbReference type="NCBI Taxonomy" id="345342"/>
    <lineage>
        <taxon>Bacteria</taxon>
        <taxon>Pseudomonadati</taxon>
        <taxon>Pseudomonadota</taxon>
        <taxon>Betaproteobacteria</taxon>
        <taxon>Burkholderiales</taxon>
        <taxon>Oxalobacteraceae</taxon>
        <taxon>Herminiimonas</taxon>
    </lineage>
</organism>
<feature type="chain" id="PRO_5046793115" evidence="1">
    <location>
        <begin position="29"/>
        <end position="474"/>
    </location>
</feature>
<feature type="signal peptide" evidence="1">
    <location>
        <begin position="1"/>
        <end position="28"/>
    </location>
</feature>
<dbReference type="EMBL" id="JBHTCC010000003">
    <property type="protein sequence ID" value="MFC7299657.1"/>
    <property type="molecule type" value="Genomic_DNA"/>
</dbReference>
<gene>
    <name evidence="2" type="ORF">ACFQO0_14535</name>
</gene>
<comment type="caution">
    <text evidence="2">The sequence shown here is derived from an EMBL/GenBank/DDBJ whole genome shotgun (WGS) entry which is preliminary data.</text>
</comment>
<dbReference type="PANTHER" id="PTHR30203:SF24">
    <property type="entry name" value="BLR4935 PROTEIN"/>
    <property type="match status" value="1"/>
</dbReference>
<name>A0ABW2J9B5_9BURK</name>
<accession>A0ABW2J9B5</accession>
<dbReference type="Proteomes" id="UP001596379">
    <property type="component" value="Unassembled WGS sequence"/>
</dbReference>
<sequence>MKILLHSPFRSAAIALATLALLSGCASFSTDGGMADVATLTRERTGQIPQHVRSDSERSSLDKTVRDLLAQPLSADSAVQIALINNPGLQAKLAELGIAEADLVQAGRMRNPGFSFGRLSGGGTVEIDRSVMFDLVGLLTIPMRSKIESGRFEQAKLQAASDAVNVAGETRRAYFNAVAAQQSMLFMAQAKEAAEAGAELAQGMLKVGNWNKLDAAREQMAYADTLAQHARSRQYALGTREHLTRMLGLLRTDQALVLPATLPDLPTMPTELGKLEAQAMQQRLDVQMAKRDAEATASALGLTRATRFINMLDAGYINKSENGSPRSNGYEISLELPIFDWGSAKTGRAEALYMQALHRTAETAVRAQSEVRERYAAYRTAYDLSLHYRDEVVPLRKQISEEMLLRYNGMLASVFDLLADARVQINAVNAAITAQRDYWLAETDLQLAINGSGTAQASAAFTNTVSASSTAEEH</sequence>
<reference evidence="3" key="1">
    <citation type="journal article" date="2019" name="Int. J. Syst. Evol. Microbiol.">
        <title>The Global Catalogue of Microorganisms (GCM) 10K type strain sequencing project: providing services to taxonomists for standard genome sequencing and annotation.</title>
        <authorList>
            <consortium name="The Broad Institute Genomics Platform"/>
            <consortium name="The Broad Institute Genome Sequencing Center for Infectious Disease"/>
            <person name="Wu L."/>
            <person name="Ma J."/>
        </authorList>
    </citation>
    <scope>NUCLEOTIDE SEQUENCE [LARGE SCALE GENOMIC DNA]</scope>
    <source>
        <strain evidence="3">CCUG 36956</strain>
    </source>
</reference>
<dbReference type="RefSeq" id="WP_382235843.1">
    <property type="nucleotide sequence ID" value="NZ_JBHTCC010000003.1"/>
</dbReference>
<protein>
    <submittedName>
        <fullName evidence="2">TolC family protein</fullName>
    </submittedName>
</protein>